<name>A0AAW6HX77_XYLFS</name>
<gene>
    <name evidence="2" type="ORF">LOK82_08655</name>
</gene>
<dbReference type="EMBL" id="JAJKGN010000001">
    <property type="protein sequence ID" value="MDC6408692.1"/>
    <property type="molecule type" value="Genomic_DNA"/>
</dbReference>
<sequence>MTQLPAAVCFSGKSLPIIDRDGVPHLTAADLARALGYADERSVSRIYNRHTDEFTSEMSLTVNLTVKGFGSGNSDKPVRLFSPRGCHMVAMFARTSVAAAFRRWVLDVLEVLPSIRKTGGYSASHPPAVTLTEVEAFRLYALLRMVAGHLSRERIEPIEQALRLMHSPFASAVSDLWREVGPRAKRMENIAGRCRSAFYRLR</sequence>
<dbReference type="InterPro" id="IPR003497">
    <property type="entry name" value="BRO_N_domain"/>
</dbReference>
<dbReference type="PROSITE" id="PS51750">
    <property type="entry name" value="BRO_N"/>
    <property type="match status" value="1"/>
</dbReference>
<dbReference type="Pfam" id="PF02498">
    <property type="entry name" value="Bro-N"/>
    <property type="match status" value="1"/>
</dbReference>
<dbReference type="AlphaFoldDB" id="A0AAW6HX77"/>
<accession>A0AAW6HX77</accession>
<dbReference type="SMART" id="SM01040">
    <property type="entry name" value="Bro-N"/>
    <property type="match status" value="1"/>
</dbReference>
<evidence type="ECO:0000259" key="1">
    <source>
        <dbReference type="PROSITE" id="PS51750"/>
    </source>
</evidence>
<organism evidence="2 3">
    <name type="scientific">Xylella fastidiosa subsp. multiplex</name>
    <dbReference type="NCBI Taxonomy" id="644357"/>
    <lineage>
        <taxon>Bacteria</taxon>
        <taxon>Pseudomonadati</taxon>
        <taxon>Pseudomonadota</taxon>
        <taxon>Gammaproteobacteria</taxon>
        <taxon>Lysobacterales</taxon>
        <taxon>Lysobacteraceae</taxon>
        <taxon>Xylella</taxon>
    </lineage>
</organism>
<reference evidence="2" key="2">
    <citation type="journal article" date="2023" name="Commun. Biol.">
        <title>Suspicions of two bridgehead invasions of Xylella fastidiosa subsp. multiplex in France.</title>
        <authorList>
            <person name="Dupas E."/>
            <person name="Durand K."/>
            <person name="Rieux A."/>
            <person name="Briand M."/>
            <person name="Pruvost O."/>
            <person name="Cunty A."/>
            <person name="Denance N."/>
            <person name="Donnadieu C."/>
            <person name="Legendre B."/>
            <person name="Lopez-Roques C."/>
            <person name="Cesbron S."/>
            <person name="Ravigne V."/>
            <person name="Jacques M.A."/>
        </authorList>
    </citation>
    <scope>NUCLEOTIDE SEQUENCE</scope>
    <source>
        <strain evidence="2">CFBP8070</strain>
    </source>
</reference>
<evidence type="ECO:0000313" key="3">
    <source>
        <dbReference type="Proteomes" id="UP001220702"/>
    </source>
</evidence>
<comment type="caution">
    <text evidence="2">The sequence shown here is derived from an EMBL/GenBank/DDBJ whole genome shotgun (WGS) entry which is preliminary data.</text>
</comment>
<protein>
    <recommendedName>
        <fullName evidence="1">Bro-N domain-containing protein</fullName>
    </recommendedName>
</protein>
<dbReference type="Proteomes" id="UP001220702">
    <property type="component" value="Unassembled WGS sequence"/>
</dbReference>
<proteinExistence type="predicted"/>
<feature type="domain" description="Bro-N" evidence="1">
    <location>
        <begin position="1"/>
        <end position="119"/>
    </location>
</feature>
<reference evidence="2" key="1">
    <citation type="submission" date="2021-11" db="EMBL/GenBank/DDBJ databases">
        <authorList>
            <person name="Denance N."/>
            <person name="Briand M."/>
            <person name="Dupas E."/>
            <person name="Durand K."/>
            <person name="Legendre B."/>
            <person name="Cunty A."/>
            <person name="Donnadieu C."/>
            <person name="Lopez Roques C."/>
            <person name="Cesbron S."/>
            <person name="Jacques M.A."/>
        </authorList>
    </citation>
    <scope>NUCLEOTIDE SEQUENCE</scope>
    <source>
        <strain evidence="2">CFBP8070</strain>
    </source>
</reference>
<dbReference type="RefSeq" id="WP_274064643.1">
    <property type="nucleotide sequence ID" value="NZ_CP136975.1"/>
</dbReference>
<evidence type="ECO:0000313" key="2">
    <source>
        <dbReference type="EMBL" id="MDC6408692.1"/>
    </source>
</evidence>